<keyword evidence="1" id="KW-0732">Signal</keyword>
<gene>
    <name evidence="3" type="ORF">C8P67_104170</name>
</gene>
<dbReference type="Pfam" id="PF01551">
    <property type="entry name" value="Peptidase_M23"/>
    <property type="match status" value="1"/>
</dbReference>
<name>A0A3E0EN03_9FLAO</name>
<dbReference type="InterPro" id="IPR016047">
    <property type="entry name" value="M23ase_b-sheet_dom"/>
</dbReference>
<evidence type="ECO:0000256" key="1">
    <source>
        <dbReference type="ARBA" id="ARBA00022729"/>
    </source>
</evidence>
<dbReference type="CDD" id="cd12797">
    <property type="entry name" value="M23_peptidase"/>
    <property type="match status" value="1"/>
</dbReference>
<dbReference type="GO" id="GO:0004222">
    <property type="term" value="F:metalloendopeptidase activity"/>
    <property type="evidence" value="ECO:0007669"/>
    <property type="project" value="TreeGrafter"/>
</dbReference>
<dbReference type="OrthoDB" id="9801052at2"/>
<dbReference type="InterPro" id="IPR050570">
    <property type="entry name" value="Cell_wall_metabolism_enzyme"/>
</dbReference>
<protein>
    <submittedName>
        <fullName evidence="3">Peptidase M23-like protein</fullName>
    </submittedName>
</protein>
<dbReference type="PANTHER" id="PTHR21666">
    <property type="entry name" value="PEPTIDASE-RELATED"/>
    <property type="match status" value="1"/>
</dbReference>
<dbReference type="InterPro" id="IPR011055">
    <property type="entry name" value="Dup_hybrid_motif"/>
</dbReference>
<dbReference type="EMBL" id="QUNI01000004">
    <property type="protein sequence ID" value="REG99551.1"/>
    <property type="molecule type" value="Genomic_DNA"/>
</dbReference>
<evidence type="ECO:0000313" key="3">
    <source>
        <dbReference type="EMBL" id="REG99551.1"/>
    </source>
</evidence>
<comment type="caution">
    <text evidence="3">The sequence shown here is derived from an EMBL/GenBank/DDBJ whole genome shotgun (WGS) entry which is preliminary data.</text>
</comment>
<reference evidence="3 4" key="1">
    <citation type="submission" date="2018-08" db="EMBL/GenBank/DDBJ databases">
        <title>Genomic Encyclopedia of Archaeal and Bacterial Type Strains, Phase II (KMG-II): from individual species to whole genera.</title>
        <authorList>
            <person name="Goeker M."/>
        </authorList>
    </citation>
    <scope>NUCLEOTIDE SEQUENCE [LARGE SCALE GENOMIC DNA]</scope>
    <source>
        <strain evidence="3 4">DSM 100880</strain>
    </source>
</reference>
<sequence>MKSLETLFLDLKDIKVIDNSIPYSLYTPLDLSPSNTDLDQLNVSDANELQEYINQILINNNAKAAYGGYNEVRNLYKRSTVFNDLKTEERNIHIGMDLWIEAGTSILAALDGKVHSFQNNNNLGDYGPTIILEHQLENYVFYTLYGHLALESIQSIKTGDFFAKGQQLALLGSSEVNGNYAPHLHFQIIKNIENNFGDYPGVSSKSKLTYYLENCPDPNLLLKIF</sequence>
<evidence type="ECO:0000313" key="4">
    <source>
        <dbReference type="Proteomes" id="UP000257136"/>
    </source>
</evidence>
<dbReference type="AlphaFoldDB" id="A0A3E0EN03"/>
<dbReference type="Proteomes" id="UP000257136">
    <property type="component" value="Unassembled WGS sequence"/>
</dbReference>
<keyword evidence="4" id="KW-1185">Reference proteome</keyword>
<organism evidence="3 4">
    <name type="scientific">Flavobacterium aquicola</name>
    <dbReference type="NCBI Taxonomy" id="1682742"/>
    <lineage>
        <taxon>Bacteria</taxon>
        <taxon>Pseudomonadati</taxon>
        <taxon>Bacteroidota</taxon>
        <taxon>Flavobacteriia</taxon>
        <taxon>Flavobacteriales</taxon>
        <taxon>Flavobacteriaceae</taxon>
        <taxon>Flavobacterium</taxon>
    </lineage>
</organism>
<feature type="domain" description="M23ase beta-sheet core" evidence="2">
    <location>
        <begin position="92"/>
        <end position="191"/>
    </location>
</feature>
<evidence type="ECO:0000259" key="2">
    <source>
        <dbReference type="Pfam" id="PF01551"/>
    </source>
</evidence>
<accession>A0A3E0EN03</accession>
<dbReference type="RefSeq" id="WP_115812768.1">
    <property type="nucleotide sequence ID" value="NZ_QUNI01000004.1"/>
</dbReference>
<dbReference type="PANTHER" id="PTHR21666:SF289">
    <property type="entry name" value="L-ALA--D-GLU ENDOPEPTIDASE"/>
    <property type="match status" value="1"/>
</dbReference>
<dbReference type="SUPFAM" id="SSF51261">
    <property type="entry name" value="Duplicated hybrid motif"/>
    <property type="match status" value="1"/>
</dbReference>
<proteinExistence type="predicted"/>
<dbReference type="Gene3D" id="2.70.70.10">
    <property type="entry name" value="Glucose Permease (Domain IIA)"/>
    <property type="match status" value="1"/>
</dbReference>